<keyword evidence="3" id="KW-1133">Transmembrane helix</keyword>
<dbReference type="Gene3D" id="2.160.10.10">
    <property type="entry name" value="Hexapeptide repeat proteins"/>
    <property type="match status" value="1"/>
</dbReference>
<keyword evidence="3" id="KW-0812">Transmembrane</keyword>
<dbReference type="GO" id="GO:0031177">
    <property type="term" value="F:phosphopantetheine binding"/>
    <property type="evidence" value="ECO:0007669"/>
    <property type="project" value="InterPro"/>
</dbReference>
<dbReference type="InterPro" id="IPR001242">
    <property type="entry name" value="Condensation_dom"/>
</dbReference>
<dbReference type="CDD" id="cd05930">
    <property type="entry name" value="A_NRPS"/>
    <property type="match status" value="1"/>
</dbReference>
<dbReference type="Pfam" id="PF00668">
    <property type="entry name" value="Condensation"/>
    <property type="match status" value="1"/>
</dbReference>
<dbReference type="Gene3D" id="3.40.50.12780">
    <property type="entry name" value="N-terminal domain of ligase-like"/>
    <property type="match status" value="1"/>
</dbReference>
<organism evidence="5 6">
    <name type="scientific">Symbiodinium pilosum</name>
    <name type="common">Dinoflagellate</name>
    <dbReference type="NCBI Taxonomy" id="2952"/>
    <lineage>
        <taxon>Eukaryota</taxon>
        <taxon>Sar</taxon>
        <taxon>Alveolata</taxon>
        <taxon>Dinophyceae</taxon>
        <taxon>Suessiales</taxon>
        <taxon>Symbiodiniaceae</taxon>
        <taxon>Symbiodinium</taxon>
    </lineage>
</organism>
<dbReference type="SUPFAM" id="SSF52777">
    <property type="entry name" value="CoA-dependent acyltransferases"/>
    <property type="match status" value="1"/>
</dbReference>
<dbReference type="SUPFAM" id="SSF56801">
    <property type="entry name" value="Acetyl-CoA synthetase-like"/>
    <property type="match status" value="1"/>
</dbReference>
<keyword evidence="1" id="KW-0596">Phosphopantetheine</keyword>
<dbReference type="InterPro" id="IPR045851">
    <property type="entry name" value="AMP-bd_C_sf"/>
</dbReference>
<dbReference type="PANTHER" id="PTHR44845:SF6">
    <property type="entry name" value="BETA-ALANINE-ACTIVATING ENZYME"/>
    <property type="match status" value="1"/>
</dbReference>
<feature type="transmembrane region" description="Helical" evidence="3">
    <location>
        <begin position="1407"/>
        <end position="1432"/>
    </location>
</feature>
<dbReference type="InterPro" id="IPR020806">
    <property type="entry name" value="PKS_PP-bd"/>
</dbReference>
<evidence type="ECO:0000259" key="4">
    <source>
        <dbReference type="PROSITE" id="PS50075"/>
    </source>
</evidence>
<dbReference type="Proteomes" id="UP000649617">
    <property type="component" value="Unassembled WGS sequence"/>
</dbReference>
<dbReference type="InterPro" id="IPR042099">
    <property type="entry name" value="ANL_N_sf"/>
</dbReference>
<name>A0A812YPC3_SYMPI</name>
<dbReference type="Gene3D" id="1.10.1200.10">
    <property type="entry name" value="ACP-like"/>
    <property type="match status" value="1"/>
</dbReference>
<feature type="transmembrane region" description="Helical" evidence="3">
    <location>
        <begin position="977"/>
        <end position="998"/>
    </location>
</feature>
<feature type="non-terminal residue" evidence="5">
    <location>
        <position position="1985"/>
    </location>
</feature>
<dbReference type="OrthoDB" id="430546at2759"/>
<dbReference type="PANTHER" id="PTHR44845">
    <property type="entry name" value="CARRIER DOMAIN-CONTAINING PROTEIN"/>
    <property type="match status" value="1"/>
</dbReference>
<dbReference type="InterPro" id="IPR010080">
    <property type="entry name" value="Thioester_reductase-like_dom"/>
</dbReference>
<proteinExistence type="predicted"/>
<dbReference type="PROSITE" id="PS00455">
    <property type="entry name" value="AMP_BINDING"/>
    <property type="match status" value="1"/>
</dbReference>
<dbReference type="InterPro" id="IPR010071">
    <property type="entry name" value="AA_adenyl_dom"/>
</dbReference>
<gene>
    <name evidence="5" type="primary">tycB</name>
    <name evidence="5" type="ORF">SPIL2461_LOCUS23171</name>
</gene>
<dbReference type="SUPFAM" id="SSF51735">
    <property type="entry name" value="NAD(P)-binding Rossmann-fold domains"/>
    <property type="match status" value="1"/>
</dbReference>
<dbReference type="InterPro" id="IPR013120">
    <property type="entry name" value="FAR_NAD-bd"/>
</dbReference>
<dbReference type="GO" id="GO:0003824">
    <property type="term" value="F:catalytic activity"/>
    <property type="evidence" value="ECO:0007669"/>
    <property type="project" value="InterPro"/>
</dbReference>
<feature type="transmembrane region" description="Helical" evidence="3">
    <location>
        <begin position="1178"/>
        <end position="1202"/>
    </location>
</feature>
<dbReference type="SUPFAM" id="SSF51161">
    <property type="entry name" value="Trimeric LpxA-like enzymes"/>
    <property type="match status" value="2"/>
</dbReference>
<dbReference type="Gene3D" id="3.30.559.30">
    <property type="entry name" value="Nonribosomal peptide synthetase, condensation domain"/>
    <property type="match status" value="1"/>
</dbReference>
<dbReference type="InterPro" id="IPR011004">
    <property type="entry name" value="Trimer_LpxA-like_sf"/>
</dbReference>
<feature type="transmembrane region" description="Helical" evidence="3">
    <location>
        <begin position="922"/>
        <end position="946"/>
    </location>
</feature>
<dbReference type="SMART" id="SM00823">
    <property type="entry name" value="PKS_PP"/>
    <property type="match status" value="1"/>
</dbReference>
<dbReference type="InterPro" id="IPR020845">
    <property type="entry name" value="AMP-binding_CS"/>
</dbReference>
<feature type="transmembrane region" description="Helical" evidence="3">
    <location>
        <begin position="1452"/>
        <end position="1472"/>
    </location>
</feature>
<feature type="transmembrane region" description="Helical" evidence="3">
    <location>
        <begin position="1222"/>
        <end position="1249"/>
    </location>
</feature>
<dbReference type="Pfam" id="PF00550">
    <property type="entry name" value="PP-binding"/>
    <property type="match status" value="1"/>
</dbReference>
<dbReference type="SUPFAM" id="SSF47336">
    <property type="entry name" value="ACP-like"/>
    <property type="match status" value="1"/>
</dbReference>
<dbReference type="CDD" id="cd05235">
    <property type="entry name" value="SDR_e1"/>
    <property type="match status" value="1"/>
</dbReference>
<feature type="transmembrane region" description="Helical" evidence="3">
    <location>
        <begin position="1501"/>
        <end position="1522"/>
    </location>
</feature>
<evidence type="ECO:0000313" key="6">
    <source>
        <dbReference type="Proteomes" id="UP000649617"/>
    </source>
</evidence>
<dbReference type="InterPro" id="IPR000873">
    <property type="entry name" value="AMP-dep_synth/lig_dom"/>
</dbReference>
<dbReference type="Pfam" id="PF07993">
    <property type="entry name" value="NAD_binding_4"/>
    <property type="match status" value="1"/>
</dbReference>
<dbReference type="EMBL" id="CAJNIZ010048015">
    <property type="protein sequence ID" value="CAE7780214.1"/>
    <property type="molecule type" value="Genomic_DNA"/>
</dbReference>
<evidence type="ECO:0000256" key="2">
    <source>
        <dbReference type="ARBA" id="ARBA00022553"/>
    </source>
</evidence>
<feature type="domain" description="Carrier" evidence="4">
    <location>
        <begin position="780"/>
        <end position="854"/>
    </location>
</feature>
<reference evidence="5" key="1">
    <citation type="submission" date="2021-02" db="EMBL/GenBank/DDBJ databases">
        <authorList>
            <person name="Dougan E. K."/>
            <person name="Rhodes N."/>
            <person name="Thang M."/>
            <person name="Chan C."/>
        </authorList>
    </citation>
    <scope>NUCLEOTIDE SEQUENCE</scope>
</reference>
<keyword evidence="3" id="KW-0472">Membrane</keyword>
<evidence type="ECO:0000256" key="1">
    <source>
        <dbReference type="ARBA" id="ARBA00022450"/>
    </source>
</evidence>
<dbReference type="Gene3D" id="3.40.50.720">
    <property type="entry name" value="NAD(P)-binding Rossmann-like Domain"/>
    <property type="match status" value="1"/>
</dbReference>
<comment type="caution">
    <text evidence="5">The sequence shown here is derived from an EMBL/GenBank/DDBJ whole genome shotgun (WGS) entry which is preliminary data.</text>
</comment>
<dbReference type="InterPro" id="IPR036736">
    <property type="entry name" value="ACP-like_sf"/>
</dbReference>
<evidence type="ECO:0000256" key="3">
    <source>
        <dbReference type="SAM" id="Phobius"/>
    </source>
</evidence>
<dbReference type="InterPro" id="IPR036291">
    <property type="entry name" value="NAD(P)-bd_dom_sf"/>
</dbReference>
<dbReference type="InterPro" id="IPR009081">
    <property type="entry name" value="PP-bd_ACP"/>
</dbReference>
<dbReference type="PROSITE" id="PS50075">
    <property type="entry name" value="CARRIER"/>
    <property type="match status" value="1"/>
</dbReference>
<evidence type="ECO:0000313" key="5">
    <source>
        <dbReference type="EMBL" id="CAE7780214.1"/>
    </source>
</evidence>
<keyword evidence="6" id="KW-1185">Reference proteome</keyword>
<dbReference type="NCBIfam" id="TIGR01733">
    <property type="entry name" value="AA-adenyl-dom"/>
    <property type="match status" value="1"/>
</dbReference>
<keyword evidence="2" id="KW-0597">Phosphoprotein</keyword>
<sequence length="1985" mass="215350">LLTDFTRPAHLALDGGQVAFQLQPGLVNRLRSLARAKSVTLFALLLGLFAMVLARWAGAKELAIASPVGHRQGSAVEPLIGYFVWRPFRALAVDELLLRLHSTMLGAFSHSSTPYAKVLEAAGLDPAAVPALFVLQDRNEAAWSMEAWILKALGCPLDMGRFVLPCVVEGLRVEQVEIKRRLQGILAACMQSKGMTHAKFQPTRGTSGREVYNKQLWTESRVVSSNSRARVLEWGGHNRAVQAPTPLIKALKVQLLQCQQESAILVGDRAVSYSELQARVVSLASALRQRPELQSQSLETSNSSSPSHSSHSSSELLVALLLPRSVDLAVAIWATLSVAAYVPVDPEYPAERVSHILSSAQPRLVLMRKEHEQLAGSYPIFGTWQWPDIDAKGSLEELRQPAPQQLAYVIYTSGSTGQPKGVAIEHRSAANMVHQQLALMRIKRQDRVLQFFKPAFDGAVQEYLSTFLAGACLVIWDESEGESFAEALENHRVTAATLTPSALAVLNPSNLPALATIAVAAETCPPSLVNLWTSSSKRMLNAYGPSENTVVTTWAELNHSNETFILRSFDSLDTLTSAPVRQEQVPIGTPLAGVQCYVFEATAVKSLQAIGTPGELCIGGVQLARGYFGDAAKTAEKFVTNPLLGQKIERMYKTGDIVTWLPQGQLLYLGRNDEMVKVRGFRIELAEVEAALAALGAQAVAVAVNAAKDGLWAWVTPRSLSPKTLRAELLKTLPQYMVPTRIASLETFPLTPNGKIDKARLLAESCSEVHLDGLEGPAVEPCSALEHRLCATAAAVLGLETLGVTMDLRSAGMTSLKAVLLSQKLRDIGLTLPLAKLYELQTVRAVAEHLSIQEEVVLGALNEADVESGRCDLGRKGCVGLLRSFTVLCWRLLVWVWISGVVIWPAMLPLKFSSRLAETRGAAWSLAFMVLVGYPFYLLSMVALVICTKWLLIGQYRAGAFPVDSWAFLRWWAVDRLVVFVNELSLGAFRGGVLYFLYLKALGLRATGYCRIDTRHVSEPTPRLALFDLITLGRCCVVAEGAKLRPAAAEAGVLHLRPLAFGDHCAVGENAVCTAGCAVGEGVTLQPLSMLSGRTGRTLPDGSVWKGALLVQSRQQPIRVPVGLLCHDLLVDAFALILTLLLQTACSLGAYCSFGLLAEVQGFGLGEQTWQWQAQPEGYLFAATWLLFGPPVMASADVLLGLDLAGLADQVSAAMGIGQWQLGLRLAGMVVLSFAVYGWSLTVSSALLCRYIRGSRNLNSWFFQVRRVVLRLTFPRYPAQIGGTWALSMYFRLLGGRVSLRATVAVSEPPLEPRKLHVAEGALLLTHQALGECEVGKGSIVGAGAVLLPHSQVEPGAVVGAMSVAGRPVRSGLQLVGNPGVIMRMATLNQEPTVGWARQHLRRSVKILYPLLAPMFLQMLLLTTLLPAMYFLTVLLDFLAHSSSGSGLMLAFSLPAAYVALGWCLCLLAVLVHRLLSVFRPGSWCEIGSVRHHLVTFSEQLNAMSLTIFMGMALGSPFYNFWLKAMGAQVAKDALLLTAILGDYRWLTVGQGASVDKEAVSARWHPCLQSRAELLSDAIQDPPANVARTRRSAAIHRGLPPQAFGWSKLGLVKPSSRQPPVLLPAFVSRAIGRMKVLQSQQGGEVVPLVSGSTGFLGRSLVAALLESGACSRIVCLVRAADPAAAERRVLEALERAGTSHLDLSILEAVPGDLQQRNFGRPFAEVQRLAGRVTHVIHAAAKVNLTEPFDLMKKDNVDATAHLLEFCCVSRPKPFHHVSTMGILTPDMLDRNGVVPEGAPLGDIRSLPMYGTGDQANGYPQSKWLAERLVFEAARQGLPCYIHRPGLIGGHSATGAAAEDVFFHFLSDVLKLQRLPAMEGRKFNLTPVDWVAKAIVRILLPGWLETRKLPNGSVFHPAMPNNEITTDKMAAVLKRVGRAGFEPGSGWFCGQAMFLNVEVAACRKQTFFRACRSKSACTLCRYVNAV</sequence>
<protein>
    <submittedName>
        <fullName evidence="5">TycB protein</fullName>
    </submittedName>
</protein>
<feature type="transmembrane region" description="Helical" evidence="3">
    <location>
        <begin position="39"/>
        <end position="58"/>
    </location>
</feature>
<dbReference type="Gene3D" id="3.30.300.30">
    <property type="match status" value="1"/>
</dbReference>
<feature type="transmembrane region" description="Helical" evidence="3">
    <location>
        <begin position="892"/>
        <end position="910"/>
    </location>
</feature>
<dbReference type="Pfam" id="PF00501">
    <property type="entry name" value="AMP-binding"/>
    <property type="match status" value="1"/>
</dbReference>
<accession>A0A812YPC3</accession>